<feature type="coiled-coil region" evidence="1">
    <location>
        <begin position="477"/>
        <end position="504"/>
    </location>
</feature>
<comment type="caution">
    <text evidence="5">The sequence shown here is derived from an EMBL/GenBank/DDBJ whole genome shotgun (WGS) entry which is preliminary data.</text>
</comment>
<dbReference type="InterPro" id="IPR013491">
    <property type="entry name" value="Tape_meas_N"/>
</dbReference>
<feature type="domain" description="Tail length tape measure" evidence="2">
    <location>
        <begin position="395"/>
        <end position="674"/>
    </location>
</feature>
<evidence type="ECO:0000259" key="3">
    <source>
        <dbReference type="Pfam" id="PF09718"/>
    </source>
</evidence>
<evidence type="ECO:0000259" key="4">
    <source>
        <dbReference type="Pfam" id="PF20155"/>
    </source>
</evidence>
<dbReference type="Pfam" id="PF20155">
    <property type="entry name" value="TMP_3"/>
    <property type="match status" value="1"/>
</dbReference>
<proteinExistence type="predicted"/>
<dbReference type="AlphaFoldDB" id="A0A9J6QK04"/>
<dbReference type="EMBL" id="JAMGZJ010000078">
    <property type="protein sequence ID" value="MCU6671172.1"/>
    <property type="molecule type" value="Genomic_DNA"/>
</dbReference>
<dbReference type="NCBIfam" id="TIGR02675">
    <property type="entry name" value="tape_meas_nterm"/>
    <property type="match status" value="1"/>
</dbReference>
<name>A0A9J6QK04_9ENTR</name>
<sequence>MATLRELIIKISANSQSFQSEIARASRMGSDYYRIMEQGGRRSAAATRETSRSLSDLNAQLATVRTSALGMAGAFAGAFATDNLIRMADGYNSLSARVKLATTDAQDFAIAQRGLMDISQRTGSALADNAALFSRASSSLREWGFGTQDILKLTDALANGLQVSGASAEETSSMIVQLSQALGRGVLRGQDFNSVAQSGQRVMKALSDGMGVAQKDLKGMADAGQLTTDKIVPALISQLGKLKSEFASMPNSVSAASTRISNAFMEWVGGANQATGATSGISGVMDSVAKNIDSVATAAGALVAVGLARYMGNIASGAISSSAGLITAAKNEAALAQAQVRGTQISTARARAAVYRAQQALAAARGTDAQAAAEKRLTAAHSVLTRNISARTTAQTNLNNVTSAGSRLMGGALGLIGGIPGLVMLGASAWFVMHQRQEQARESARAYIDTLNEVKAAASGMSLSQASDSEDKTRQSLAEQNRLIAEQSGRVRKLQSEVSAYQQMLAKPGPTVGGFMINNLMSLDDAAKGLESSLSSLAVEQERLSQMQARSQDIQDVLAGLEGRRVALIRQQASEQNVAYQSLLLMNVQHSELNRLLSVGNGLLSSREGMSVAAPFRVSQAEVNDKDQDALLTKQQNAELAGLTGLAKARRQAEFDLQKMGRTGPENATYAGQYRKAIEEEYLQNQKLAEAKKANSSATKEQEKAEHSAARIAEEYSRKIDDLSVAVDVQKVRANEGEKAADLYAAANQTGAKWTDEQRKAIRASAEELAKWTQRADDNVRKQHEQADALRDLTDAARKFRDEATLTTETSGMSTRQRSQFDETQQINRVFVKTDRGTEAFAQRGAALDALDKKYKAISAAEADWMSGVSRGYANWFDEISDVSGTVSDGVKTTMDSAFSNVTSMLEGNKVSWRSWGISVLQIIEKVALQMAVVSAMGRVSSGSGIFGSLVGSVGSFFGGGSGAAASTGTAVSSYGANLQFNAKGGVYDSPSLSAFSNGIVRNPTMFAFAKGGAGIMGEAGPEAIMPLTRAPDGSLGVRAVGAGGSQSVSSAPQVYITIDGNGNTSTTTSAGLEQFGADVGRFVDQRYKQNVMRDISPGGDIWNAMKGTR</sequence>
<accession>A0A9J6QK04</accession>
<evidence type="ECO:0000256" key="1">
    <source>
        <dbReference type="SAM" id="Coils"/>
    </source>
</evidence>
<evidence type="ECO:0000313" key="6">
    <source>
        <dbReference type="Proteomes" id="UP001061282"/>
    </source>
</evidence>
<organism evidence="5 6">
    <name type="scientific">Silvania confinis</name>
    <dbReference type="NCBI Taxonomy" id="2926470"/>
    <lineage>
        <taxon>Bacteria</taxon>
        <taxon>Pseudomonadati</taxon>
        <taxon>Pseudomonadota</taxon>
        <taxon>Gammaproteobacteria</taxon>
        <taxon>Enterobacterales</taxon>
        <taxon>Enterobacteriaceae</taxon>
        <taxon>Silvania</taxon>
    </lineage>
</organism>
<dbReference type="Pfam" id="PF09718">
    <property type="entry name" value="Tape_meas_lam_C"/>
    <property type="match status" value="1"/>
</dbReference>
<keyword evidence="6" id="KW-1185">Reference proteome</keyword>
<keyword evidence="1" id="KW-0175">Coiled coil</keyword>
<dbReference type="InterPro" id="IPR006431">
    <property type="entry name" value="Phage_tape_meas_C"/>
</dbReference>
<gene>
    <name evidence="5" type="ORF">M8013_20805</name>
</gene>
<reference evidence="5" key="1">
    <citation type="submission" date="2022-05" db="EMBL/GenBank/DDBJ databases">
        <title>Description of a novel species of Leclercia; Leclercia tamurae and the Proposal for a Novel Genus Silvania gen. nov. Containing Two Novel Species Silvania hatchlandensis sp. nov. and Silvania confinis sp. nov. Isolated from the Rhizosphere of Oak.</title>
        <authorList>
            <person name="Maddock D.W."/>
            <person name="Brady C.L."/>
            <person name="Denman S."/>
            <person name="Arnold D."/>
        </authorList>
    </citation>
    <scope>NUCLEOTIDE SEQUENCE</scope>
    <source>
        <strain evidence="5">H4N4</strain>
    </source>
</reference>
<evidence type="ECO:0000259" key="2">
    <source>
        <dbReference type="Pfam" id="PF06120"/>
    </source>
</evidence>
<evidence type="ECO:0000313" key="5">
    <source>
        <dbReference type="EMBL" id="MCU6671172.1"/>
    </source>
</evidence>
<protein>
    <submittedName>
        <fullName evidence="5">Phage tail tape measure protein</fullName>
    </submittedName>
</protein>
<feature type="domain" description="Bacteriophage tail tape measure C-terminal" evidence="3">
    <location>
        <begin position="864"/>
        <end position="936"/>
    </location>
</feature>
<dbReference type="Proteomes" id="UP001061282">
    <property type="component" value="Unassembled WGS sequence"/>
</dbReference>
<dbReference type="InterPro" id="IPR009302">
    <property type="entry name" value="Tail_length_tape_measure"/>
</dbReference>
<dbReference type="NCBIfam" id="TIGR01541">
    <property type="entry name" value="tape_meas_lam_C"/>
    <property type="match status" value="1"/>
</dbReference>
<dbReference type="RefSeq" id="WP_271269669.1">
    <property type="nucleotide sequence ID" value="NZ_JAMGZJ010000078.1"/>
</dbReference>
<dbReference type="Pfam" id="PF06120">
    <property type="entry name" value="Phage_HK97_TLTM"/>
    <property type="match status" value="1"/>
</dbReference>
<feature type="domain" description="Tape measure protein N-terminal" evidence="4">
    <location>
        <begin position="83"/>
        <end position="272"/>
    </location>
</feature>